<evidence type="ECO:0000256" key="4">
    <source>
        <dbReference type="ARBA" id="ARBA00023088"/>
    </source>
</evidence>
<dbReference type="AlphaFoldDB" id="A0AA95DAN3"/>
<keyword evidence="3" id="KW-0732">Signal</keyword>
<evidence type="ECO:0000259" key="7">
    <source>
        <dbReference type="PROSITE" id="PS51109"/>
    </source>
</evidence>
<comment type="caution">
    <text evidence="8">The sequence shown here is derived from an EMBL/GenBank/DDBJ whole genome shotgun (WGS) entry which is preliminary data.</text>
</comment>
<feature type="region of interest" description="Disordered" evidence="5">
    <location>
        <begin position="97"/>
        <end position="126"/>
    </location>
</feature>
<evidence type="ECO:0000256" key="3">
    <source>
        <dbReference type="ARBA" id="ARBA00022729"/>
    </source>
</evidence>
<keyword evidence="8" id="KW-0378">Hydrolase</keyword>
<keyword evidence="2" id="KW-0964">Secreted</keyword>
<dbReference type="NCBIfam" id="TIGR01167">
    <property type="entry name" value="LPXTG_anchor"/>
    <property type="match status" value="1"/>
</dbReference>
<feature type="domain" description="G5" evidence="7">
    <location>
        <begin position="120"/>
        <end position="196"/>
    </location>
</feature>
<evidence type="ECO:0000256" key="2">
    <source>
        <dbReference type="ARBA" id="ARBA00022525"/>
    </source>
</evidence>
<dbReference type="Proteomes" id="UP000310818">
    <property type="component" value="Unassembled WGS sequence"/>
</dbReference>
<evidence type="ECO:0000313" key="8">
    <source>
        <dbReference type="EMBL" id="VNH06875.1"/>
    </source>
</evidence>
<gene>
    <name evidence="8" type="primary">strH</name>
    <name evidence="8" type="ORF">SAMEA3353485_02143</name>
</gene>
<proteinExistence type="predicted"/>
<evidence type="ECO:0000256" key="5">
    <source>
        <dbReference type="SAM" id="MobiDB-lite"/>
    </source>
</evidence>
<name>A0AA95DAN3_STREE</name>
<dbReference type="InterPro" id="IPR019931">
    <property type="entry name" value="LPXTG_anchor"/>
</dbReference>
<dbReference type="Pfam" id="PF00746">
    <property type="entry name" value="Gram_pos_anchor"/>
    <property type="match status" value="1"/>
</dbReference>
<feature type="domain" description="Gram-positive cocci surface proteins LPxTG" evidence="6">
    <location>
        <begin position="224"/>
        <end position="260"/>
    </location>
</feature>
<organism evidence="8 9">
    <name type="scientific">Streptococcus pneumoniae</name>
    <dbReference type="NCBI Taxonomy" id="1313"/>
    <lineage>
        <taxon>Bacteria</taxon>
        <taxon>Bacillati</taxon>
        <taxon>Bacillota</taxon>
        <taxon>Bacilli</taxon>
        <taxon>Lactobacillales</taxon>
        <taxon>Streptococcaceae</taxon>
        <taxon>Streptococcus</taxon>
    </lineage>
</organism>
<dbReference type="SMART" id="SM01208">
    <property type="entry name" value="G5"/>
    <property type="match status" value="1"/>
</dbReference>
<dbReference type="PROSITE" id="PS50847">
    <property type="entry name" value="GRAM_POS_ANCHORING"/>
    <property type="match status" value="1"/>
</dbReference>
<dbReference type="PROSITE" id="PS51109">
    <property type="entry name" value="G5"/>
    <property type="match status" value="1"/>
</dbReference>
<dbReference type="Pfam" id="PF07501">
    <property type="entry name" value="G5"/>
    <property type="match status" value="1"/>
</dbReference>
<accession>A0AA95DAN3</accession>
<dbReference type="Gene3D" id="2.20.230.10">
    <property type="entry name" value="Resuscitation-promoting factor rpfb"/>
    <property type="match status" value="1"/>
</dbReference>
<keyword evidence="4" id="KW-0572">Peptidoglycan-anchor</keyword>
<sequence length="260" mass="29037">MKVERVQASAEEKKYFAGEDAHVFEIEGLDEKGQDVDLSYASIVKIPIEKYKKVKKVFFLPEGKEAVELAFEQTDSHVIFTAPHFTHYAFVYESAEKPQPAKPAPQNTVLPKPTYQPASDQQKAPKLEVQEEKVAFHRQEHENVEMLVGEQRVIIQGRDGLLRHVFEVDEKGQRRLRSTEVIQEAIPEIVEIGTKVKTVPAVVATQEKPAQNTAVKSEEASKQLPNTGTADANEALIAGLASLGLASLALTLRRKREDKD</sequence>
<dbReference type="EC" id="3.2.1.52" evidence="8"/>
<dbReference type="GO" id="GO:0004563">
    <property type="term" value="F:beta-N-acetylhexosaminidase activity"/>
    <property type="evidence" value="ECO:0007669"/>
    <property type="project" value="UniProtKB-EC"/>
</dbReference>
<dbReference type="EMBL" id="CAASRX010000035">
    <property type="protein sequence ID" value="VNH06875.1"/>
    <property type="molecule type" value="Genomic_DNA"/>
</dbReference>
<dbReference type="InterPro" id="IPR011098">
    <property type="entry name" value="G5_dom"/>
</dbReference>
<reference evidence="8 9" key="1">
    <citation type="submission" date="2019-04" db="EMBL/GenBank/DDBJ databases">
        <authorList>
            <consortium name="Pathogen Informatics"/>
        </authorList>
    </citation>
    <scope>NUCLEOTIDE SEQUENCE [LARGE SCALE GENOMIC DNA]</scope>
    <source>
        <strain evidence="8 9">GPSC211</strain>
    </source>
</reference>
<evidence type="ECO:0000259" key="6">
    <source>
        <dbReference type="PROSITE" id="PS50847"/>
    </source>
</evidence>
<protein>
    <submittedName>
        <fullName evidence="8">Endo-beta-N-acetylglucosaminidase</fullName>
        <ecNumber evidence="8">3.2.1.52</ecNumber>
    </submittedName>
</protein>
<keyword evidence="1" id="KW-0134">Cell wall</keyword>
<evidence type="ECO:0000313" key="9">
    <source>
        <dbReference type="Proteomes" id="UP000310818"/>
    </source>
</evidence>
<evidence type="ECO:0000256" key="1">
    <source>
        <dbReference type="ARBA" id="ARBA00022512"/>
    </source>
</evidence>
<keyword evidence="8" id="KW-0326">Glycosidase</keyword>